<proteinExistence type="predicted"/>
<keyword evidence="2" id="KW-1185">Reference proteome</keyword>
<gene>
    <name evidence="1" type="ORF">NPIL_283141</name>
</gene>
<name>A0A8X6TZJ7_NEPPI</name>
<organism evidence="1 2">
    <name type="scientific">Nephila pilipes</name>
    <name type="common">Giant wood spider</name>
    <name type="synonym">Nephila maculata</name>
    <dbReference type="NCBI Taxonomy" id="299642"/>
    <lineage>
        <taxon>Eukaryota</taxon>
        <taxon>Metazoa</taxon>
        <taxon>Ecdysozoa</taxon>
        <taxon>Arthropoda</taxon>
        <taxon>Chelicerata</taxon>
        <taxon>Arachnida</taxon>
        <taxon>Araneae</taxon>
        <taxon>Araneomorphae</taxon>
        <taxon>Entelegynae</taxon>
        <taxon>Araneoidea</taxon>
        <taxon>Nephilidae</taxon>
        <taxon>Nephila</taxon>
    </lineage>
</organism>
<sequence>MGNSPPAVVKLLNWLAGIPEWLLAARKRQTLVGWDSRDFNIFSFYLLIYLWRRDDGNRRFSTRGRKVQRSIIWTNITNLNAFSIELGFQKYFSLVPREKFLPGGEELDYSEVNDSVAAGSDKAPELTIWNPRKNPSDDKTSKIGWLKFERISTRG</sequence>
<dbReference type="Proteomes" id="UP000887013">
    <property type="component" value="Unassembled WGS sequence"/>
</dbReference>
<dbReference type="AlphaFoldDB" id="A0A8X6TZJ7"/>
<evidence type="ECO:0000313" key="1">
    <source>
        <dbReference type="EMBL" id="GFT74425.1"/>
    </source>
</evidence>
<evidence type="ECO:0000313" key="2">
    <source>
        <dbReference type="Proteomes" id="UP000887013"/>
    </source>
</evidence>
<protein>
    <submittedName>
        <fullName evidence="1">Uncharacterized protein</fullName>
    </submittedName>
</protein>
<accession>A0A8X6TZJ7</accession>
<dbReference type="EMBL" id="BMAW01070657">
    <property type="protein sequence ID" value="GFT74425.1"/>
    <property type="molecule type" value="Genomic_DNA"/>
</dbReference>
<comment type="caution">
    <text evidence="1">The sequence shown here is derived from an EMBL/GenBank/DDBJ whole genome shotgun (WGS) entry which is preliminary data.</text>
</comment>
<reference evidence="1" key="1">
    <citation type="submission" date="2020-08" db="EMBL/GenBank/DDBJ databases">
        <title>Multicomponent nature underlies the extraordinary mechanical properties of spider dragline silk.</title>
        <authorList>
            <person name="Kono N."/>
            <person name="Nakamura H."/>
            <person name="Mori M."/>
            <person name="Yoshida Y."/>
            <person name="Ohtoshi R."/>
            <person name="Malay A.D."/>
            <person name="Moran D.A.P."/>
            <person name="Tomita M."/>
            <person name="Numata K."/>
            <person name="Arakawa K."/>
        </authorList>
    </citation>
    <scope>NUCLEOTIDE SEQUENCE</scope>
</reference>